<dbReference type="Pfam" id="PF13041">
    <property type="entry name" value="PPR_2"/>
    <property type="match status" value="1"/>
</dbReference>
<sequence length="252" mass="28814">MDSTSLGSPRLQFREVGFWQKLPKFQLHSSVAPNSFSAPKVKCGLRKGTRKPLWRSRVLSNEAIQAVQSLKLAKSNPSKLEEVFNGRVARLLKADLLDALAELRRQNELDLALQVFKFMQKEVWYKPDLSLYCDMILLLGKSKLIEFAEELFSELKKEGLKPDTRAFTEMIGAYIHVGRIDKVMETYGLMKASGCTPDELTFRILIKNLEKVGEEELLASIKKEVAEYVDSPEQFLREVAKKHPKRRSLNLV</sequence>
<keyword evidence="3" id="KW-1185">Reference proteome</keyword>
<dbReference type="GO" id="GO:0003723">
    <property type="term" value="F:RNA binding"/>
    <property type="evidence" value="ECO:0007669"/>
    <property type="project" value="InterPro"/>
</dbReference>
<dbReference type="GO" id="GO:0009658">
    <property type="term" value="P:chloroplast organization"/>
    <property type="evidence" value="ECO:0007669"/>
    <property type="project" value="InterPro"/>
</dbReference>
<dbReference type="Proteomes" id="UP001652623">
    <property type="component" value="Chromosome 1"/>
</dbReference>
<evidence type="ECO:0000256" key="2">
    <source>
        <dbReference type="PROSITE-ProRule" id="PRU00708"/>
    </source>
</evidence>
<dbReference type="KEGG" id="zju:107435072"/>
<dbReference type="NCBIfam" id="TIGR00756">
    <property type="entry name" value="PPR"/>
    <property type="match status" value="2"/>
</dbReference>
<dbReference type="AlphaFoldDB" id="A0A6P4ASY1"/>
<dbReference type="GeneID" id="107435072"/>
<dbReference type="InterPro" id="IPR002885">
    <property type="entry name" value="PPR_rpt"/>
</dbReference>
<feature type="repeat" description="PPR" evidence="2">
    <location>
        <begin position="128"/>
        <end position="162"/>
    </location>
</feature>
<reference evidence="3" key="1">
    <citation type="submission" date="2025-05" db="UniProtKB">
        <authorList>
            <consortium name="RefSeq"/>
        </authorList>
    </citation>
    <scope>NUCLEOTIDE SEQUENCE [LARGE SCALE GENOMIC DNA]</scope>
</reference>
<dbReference type="InterPro" id="IPR011990">
    <property type="entry name" value="TPR-like_helical_dom_sf"/>
</dbReference>
<dbReference type="InterPro" id="IPR044190">
    <property type="entry name" value="THA8-like"/>
</dbReference>
<evidence type="ECO:0000256" key="1">
    <source>
        <dbReference type="ARBA" id="ARBA00022737"/>
    </source>
</evidence>
<dbReference type="GO" id="GO:0000373">
    <property type="term" value="P:Group II intron splicing"/>
    <property type="evidence" value="ECO:0007669"/>
    <property type="project" value="InterPro"/>
</dbReference>
<dbReference type="RefSeq" id="XP_015902092.2">
    <property type="nucleotide sequence ID" value="XM_016046606.4"/>
</dbReference>
<feature type="repeat" description="PPR" evidence="2">
    <location>
        <begin position="163"/>
        <end position="197"/>
    </location>
</feature>
<evidence type="ECO:0000313" key="3">
    <source>
        <dbReference type="Proteomes" id="UP001652623"/>
    </source>
</evidence>
<name>A0A6P4ASY1_ZIZJJ</name>
<protein>
    <submittedName>
        <fullName evidence="4">Pentatricopeptide repeat-containing protein At1g62350 isoform X1</fullName>
    </submittedName>
</protein>
<organism evidence="3 4">
    <name type="scientific">Ziziphus jujuba</name>
    <name type="common">Chinese jujube</name>
    <name type="synonym">Ziziphus sativa</name>
    <dbReference type="NCBI Taxonomy" id="326968"/>
    <lineage>
        <taxon>Eukaryota</taxon>
        <taxon>Viridiplantae</taxon>
        <taxon>Streptophyta</taxon>
        <taxon>Embryophyta</taxon>
        <taxon>Tracheophyta</taxon>
        <taxon>Spermatophyta</taxon>
        <taxon>Magnoliopsida</taxon>
        <taxon>eudicotyledons</taxon>
        <taxon>Gunneridae</taxon>
        <taxon>Pentapetalae</taxon>
        <taxon>rosids</taxon>
        <taxon>fabids</taxon>
        <taxon>Rosales</taxon>
        <taxon>Rhamnaceae</taxon>
        <taxon>Paliureae</taxon>
        <taxon>Ziziphus</taxon>
    </lineage>
</organism>
<gene>
    <name evidence="4" type="primary">LOC107435072</name>
</gene>
<dbReference type="Pfam" id="PF01535">
    <property type="entry name" value="PPR"/>
    <property type="match status" value="1"/>
</dbReference>
<dbReference type="Gene3D" id="1.25.40.10">
    <property type="entry name" value="Tetratricopeptide repeat domain"/>
    <property type="match status" value="1"/>
</dbReference>
<keyword evidence="1" id="KW-0677">Repeat</keyword>
<dbReference type="InParanoid" id="A0A6P4ASY1"/>
<dbReference type="PANTHER" id="PTHR47594">
    <property type="entry name" value="PPR CONTAINING PLANT-LIKE PROTEIN"/>
    <property type="match status" value="1"/>
</dbReference>
<reference evidence="4" key="2">
    <citation type="submission" date="2025-08" db="UniProtKB">
        <authorList>
            <consortium name="RefSeq"/>
        </authorList>
    </citation>
    <scope>IDENTIFICATION</scope>
    <source>
        <tissue evidence="4">Seedling</tissue>
    </source>
</reference>
<dbReference type="PROSITE" id="PS51375">
    <property type="entry name" value="PPR"/>
    <property type="match status" value="2"/>
</dbReference>
<proteinExistence type="predicted"/>
<accession>A0A6P4ASY1</accession>
<dbReference type="PANTHER" id="PTHR47594:SF5">
    <property type="entry name" value="PENTACOTRIPEPTIDE-REPEAT REGION OF PRORP DOMAIN-CONTAINING PROTEIN"/>
    <property type="match status" value="1"/>
</dbReference>
<evidence type="ECO:0000313" key="4">
    <source>
        <dbReference type="RefSeq" id="XP_015902092.2"/>
    </source>
</evidence>